<name>A0A3M7RRU1_BRAPC</name>
<evidence type="ECO:0000256" key="6">
    <source>
        <dbReference type="ARBA" id="ARBA00022698"/>
    </source>
</evidence>
<comment type="catalytic activity">
    <reaction evidence="1">
        <text>Cleavage of peptide bonds with very broad specificity.</text>
        <dbReference type="EC" id="3.4.25.1"/>
    </reaction>
</comment>
<evidence type="ECO:0000256" key="2">
    <source>
        <dbReference type="ARBA" id="ARBA00004123"/>
    </source>
</evidence>
<evidence type="ECO:0000256" key="5">
    <source>
        <dbReference type="ARBA" id="ARBA00022670"/>
    </source>
</evidence>
<evidence type="ECO:0000256" key="4">
    <source>
        <dbReference type="ARBA" id="ARBA00022490"/>
    </source>
</evidence>
<dbReference type="PRINTS" id="PR00141">
    <property type="entry name" value="PROTEASOME"/>
</dbReference>
<evidence type="ECO:0000256" key="7">
    <source>
        <dbReference type="ARBA" id="ARBA00022801"/>
    </source>
</evidence>
<dbReference type="GO" id="GO:0005737">
    <property type="term" value="C:cytoplasm"/>
    <property type="evidence" value="ECO:0007669"/>
    <property type="project" value="TreeGrafter"/>
</dbReference>
<organism evidence="12 13">
    <name type="scientific">Brachionus plicatilis</name>
    <name type="common">Marine rotifer</name>
    <name type="synonym">Brachionus muelleri</name>
    <dbReference type="NCBI Taxonomy" id="10195"/>
    <lineage>
        <taxon>Eukaryota</taxon>
        <taxon>Metazoa</taxon>
        <taxon>Spiralia</taxon>
        <taxon>Gnathifera</taxon>
        <taxon>Rotifera</taxon>
        <taxon>Eurotatoria</taxon>
        <taxon>Monogononta</taxon>
        <taxon>Pseudotrocha</taxon>
        <taxon>Ploima</taxon>
        <taxon>Brachionidae</taxon>
        <taxon>Brachionus</taxon>
    </lineage>
</organism>
<dbReference type="GO" id="GO:0051603">
    <property type="term" value="P:proteolysis involved in protein catabolic process"/>
    <property type="evidence" value="ECO:0007669"/>
    <property type="project" value="InterPro"/>
</dbReference>
<evidence type="ECO:0000313" key="12">
    <source>
        <dbReference type="EMBL" id="RNA26293.1"/>
    </source>
</evidence>
<sequence>MIATSDITIPDWIKEEHKTGTTIVAAEFNGGVIIAADSRTTTGAYVANRVTDKITPLADRIFCLRSGSAADTQAIADIVKYHLEFHEMETGSSPLVNTAAHLAKSIIYNNKERLLASVMVAGWDSYKGGQVYVVPISGMIVRKSIYISGSGSIYAMGYLDAFYKPNMEKNECLEIVKNAVAMAIARDGSSGGCIRFAVVTDKGVERNVILNTELPRFYEN</sequence>
<proteinExistence type="predicted"/>
<dbReference type="Pfam" id="PF00227">
    <property type="entry name" value="Proteasome"/>
    <property type="match status" value="1"/>
</dbReference>
<keyword evidence="7" id="KW-0378">Hydrolase</keyword>
<comment type="caution">
    <text evidence="12">The sequence shown here is derived from an EMBL/GenBank/DDBJ whole genome shotgun (WGS) entry which is preliminary data.</text>
</comment>
<evidence type="ECO:0000256" key="11">
    <source>
        <dbReference type="PIRSR" id="PIRSR600243-1"/>
    </source>
</evidence>
<dbReference type="InterPro" id="IPR001353">
    <property type="entry name" value="Proteasome_sua/b"/>
</dbReference>
<dbReference type="PANTHER" id="PTHR32194">
    <property type="entry name" value="METALLOPROTEASE TLDD"/>
    <property type="match status" value="1"/>
</dbReference>
<dbReference type="EMBL" id="REGN01002766">
    <property type="protein sequence ID" value="RNA26293.1"/>
    <property type="molecule type" value="Genomic_DNA"/>
</dbReference>
<dbReference type="EC" id="3.4.25.1" evidence="3"/>
<keyword evidence="10" id="KW-0539">Nucleus</keyword>
<dbReference type="AlphaFoldDB" id="A0A3M7RRU1"/>
<dbReference type="FunFam" id="3.60.20.10:FF:000010">
    <property type="entry name" value="Proteasome subunit beta type-1"/>
    <property type="match status" value="1"/>
</dbReference>
<dbReference type="InterPro" id="IPR029055">
    <property type="entry name" value="Ntn_hydrolases_N"/>
</dbReference>
<dbReference type="CDD" id="cd03762">
    <property type="entry name" value="proteasome_beta_type_6"/>
    <property type="match status" value="1"/>
</dbReference>
<evidence type="ECO:0000313" key="13">
    <source>
        <dbReference type="Proteomes" id="UP000276133"/>
    </source>
</evidence>
<keyword evidence="4" id="KW-0963">Cytoplasm</keyword>
<evidence type="ECO:0000256" key="1">
    <source>
        <dbReference type="ARBA" id="ARBA00001198"/>
    </source>
</evidence>
<dbReference type="PANTHER" id="PTHR32194:SF0">
    <property type="entry name" value="ATP-DEPENDENT PROTEASE SUBUNIT HSLV"/>
    <property type="match status" value="1"/>
</dbReference>
<dbReference type="Proteomes" id="UP000276133">
    <property type="component" value="Unassembled WGS sequence"/>
</dbReference>
<dbReference type="PROSITE" id="PS51476">
    <property type="entry name" value="PROTEASOME_BETA_2"/>
    <property type="match status" value="1"/>
</dbReference>
<evidence type="ECO:0000256" key="9">
    <source>
        <dbReference type="ARBA" id="ARBA00023145"/>
    </source>
</evidence>
<dbReference type="GO" id="GO:0005634">
    <property type="term" value="C:nucleus"/>
    <property type="evidence" value="ECO:0007669"/>
    <property type="project" value="UniProtKB-SubCell"/>
</dbReference>
<protein>
    <recommendedName>
        <fullName evidence="3">proteasome endopeptidase complex</fullName>
        <ecNumber evidence="3">3.4.25.1</ecNumber>
    </recommendedName>
</protein>
<keyword evidence="6" id="KW-0888">Threonine protease</keyword>
<accession>A0A3M7RRU1</accession>
<dbReference type="Gene3D" id="3.60.20.10">
    <property type="entry name" value="Glutamine Phosphoribosylpyrophosphate, subunit 1, domain 1"/>
    <property type="match status" value="1"/>
</dbReference>
<keyword evidence="9" id="KW-0865">Zymogen</keyword>
<dbReference type="OrthoDB" id="7854943at2759"/>
<evidence type="ECO:0000256" key="10">
    <source>
        <dbReference type="ARBA" id="ARBA00023242"/>
    </source>
</evidence>
<comment type="subcellular location">
    <subcellularLocation>
        <location evidence="2">Nucleus</location>
    </subcellularLocation>
</comment>
<evidence type="ECO:0000256" key="8">
    <source>
        <dbReference type="ARBA" id="ARBA00022942"/>
    </source>
</evidence>
<reference evidence="12 13" key="1">
    <citation type="journal article" date="2018" name="Sci. Rep.">
        <title>Genomic signatures of local adaptation to the degree of environmental predictability in rotifers.</title>
        <authorList>
            <person name="Franch-Gras L."/>
            <person name="Hahn C."/>
            <person name="Garcia-Roger E.M."/>
            <person name="Carmona M.J."/>
            <person name="Serra M."/>
            <person name="Gomez A."/>
        </authorList>
    </citation>
    <scope>NUCLEOTIDE SEQUENCE [LARGE SCALE GENOMIC DNA]</scope>
    <source>
        <strain evidence="12">HYR1</strain>
    </source>
</reference>
<keyword evidence="5" id="KW-0645">Protease</keyword>
<feature type="active site" description="Nucleophile" evidence="11">
    <location>
        <position position="21"/>
    </location>
</feature>
<keyword evidence="8 12" id="KW-0647">Proteasome</keyword>
<dbReference type="GO" id="GO:0019774">
    <property type="term" value="C:proteasome core complex, beta-subunit complex"/>
    <property type="evidence" value="ECO:0007669"/>
    <property type="project" value="UniProtKB-ARBA"/>
</dbReference>
<dbReference type="InterPro" id="IPR023333">
    <property type="entry name" value="Proteasome_suB-type"/>
</dbReference>
<evidence type="ECO:0000256" key="3">
    <source>
        <dbReference type="ARBA" id="ARBA00012039"/>
    </source>
</evidence>
<gene>
    <name evidence="12" type="ORF">BpHYR1_045164</name>
</gene>
<dbReference type="STRING" id="10195.A0A3M7RRU1"/>
<dbReference type="GO" id="GO:0004298">
    <property type="term" value="F:threonine-type endopeptidase activity"/>
    <property type="evidence" value="ECO:0007669"/>
    <property type="project" value="UniProtKB-KW"/>
</dbReference>
<keyword evidence="13" id="KW-1185">Reference proteome</keyword>
<dbReference type="InterPro" id="IPR000243">
    <property type="entry name" value="Pept_T1A_subB"/>
</dbReference>
<dbReference type="SUPFAM" id="SSF56235">
    <property type="entry name" value="N-terminal nucleophile aminohydrolases (Ntn hydrolases)"/>
    <property type="match status" value="1"/>
</dbReference>